<evidence type="ECO:0000313" key="2">
    <source>
        <dbReference type="Proteomes" id="UP001499854"/>
    </source>
</evidence>
<protein>
    <submittedName>
        <fullName evidence="1">Uncharacterized protein</fullName>
    </submittedName>
</protein>
<keyword evidence="2" id="KW-1185">Reference proteome</keyword>
<dbReference type="Proteomes" id="UP001499854">
    <property type="component" value="Unassembled WGS sequence"/>
</dbReference>
<comment type="caution">
    <text evidence="1">The sequence shown here is derived from an EMBL/GenBank/DDBJ whole genome shotgun (WGS) entry which is preliminary data.</text>
</comment>
<evidence type="ECO:0000313" key="1">
    <source>
        <dbReference type="EMBL" id="GAA1991179.1"/>
    </source>
</evidence>
<sequence length="61" mass="6329">MIGDADYRVSDSASTEHVSQAIADITVDADGSGSIVFTKIIDIDGGQAISGSVTWKCVEPK</sequence>
<organism evidence="1 2">
    <name type="scientific">Catenulispora subtropica</name>
    <dbReference type="NCBI Taxonomy" id="450798"/>
    <lineage>
        <taxon>Bacteria</taxon>
        <taxon>Bacillati</taxon>
        <taxon>Actinomycetota</taxon>
        <taxon>Actinomycetes</taxon>
        <taxon>Catenulisporales</taxon>
        <taxon>Catenulisporaceae</taxon>
        <taxon>Catenulispora</taxon>
    </lineage>
</organism>
<gene>
    <name evidence="1" type="ORF">GCM10009838_63240</name>
</gene>
<proteinExistence type="predicted"/>
<dbReference type="RefSeq" id="WP_344660819.1">
    <property type="nucleotide sequence ID" value="NZ_BAAAQM010000045.1"/>
</dbReference>
<reference evidence="1 2" key="1">
    <citation type="journal article" date="2019" name="Int. J. Syst. Evol. Microbiol.">
        <title>The Global Catalogue of Microorganisms (GCM) 10K type strain sequencing project: providing services to taxonomists for standard genome sequencing and annotation.</title>
        <authorList>
            <consortium name="The Broad Institute Genomics Platform"/>
            <consortium name="The Broad Institute Genome Sequencing Center for Infectious Disease"/>
            <person name="Wu L."/>
            <person name="Ma J."/>
        </authorList>
    </citation>
    <scope>NUCLEOTIDE SEQUENCE [LARGE SCALE GENOMIC DNA]</scope>
    <source>
        <strain evidence="1 2">JCM 16013</strain>
    </source>
</reference>
<accession>A0ABN2SSE7</accession>
<name>A0ABN2SSE7_9ACTN</name>
<dbReference type="EMBL" id="BAAAQM010000045">
    <property type="protein sequence ID" value="GAA1991179.1"/>
    <property type="molecule type" value="Genomic_DNA"/>
</dbReference>